<proteinExistence type="predicted"/>
<evidence type="ECO:0000313" key="3">
    <source>
        <dbReference type="EMBL" id="CAI9595433.1"/>
    </source>
</evidence>
<name>A0ABN9FFK9_9NEOB</name>
<feature type="domain" description="Reverse transcriptase" evidence="2">
    <location>
        <begin position="1"/>
        <end position="142"/>
    </location>
</feature>
<dbReference type="PANTHER" id="PTHR47027">
    <property type="entry name" value="REVERSE TRANSCRIPTASE DOMAIN-CONTAINING PROTEIN"/>
    <property type="match status" value="1"/>
</dbReference>
<dbReference type="EMBL" id="CATNWA010016793">
    <property type="protein sequence ID" value="CAI9595433.1"/>
    <property type="molecule type" value="Genomic_DNA"/>
</dbReference>
<protein>
    <recommendedName>
        <fullName evidence="2">Reverse transcriptase domain-containing protein</fullName>
    </recommendedName>
</protein>
<accession>A0ABN9FFK9</accession>
<evidence type="ECO:0000256" key="1">
    <source>
        <dbReference type="SAM" id="MobiDB-lite"/>
    </source>
</evidence>
<dbReference type="InterPro" id="IPR000477">
    <property type="entry name" value="RT_dom"/>
</dbReference>
<evidence type="ECO:0000259" key="2">
    <source>
        <dbReference type="PROSITE" id="PS50878"/>
    </source>
</evidence>
<reference evidence="3" key="1">
    <citation type="submission" date="2023-05" db="EMBL/GenBank/DDBJ databases">
        <authorList>
            <person name="Stuckert A."/>
        </authorList>
    </citation>
    <scope>NUCLEOTIDE SEQUENCE</scope>
</reference>
<organism evidence="3 4">
    <name type="scientific">Staurois parvus</name>
    <dbReference type="NCBI Taxonomy" id="386267"/>
    <lineage>
        <taxon>Eukaryota</taxon>
        <taxon>Metazoa</taxon>
        <taxon>Chordata</taxon>
        <taxon>Craniata</taxon>
        <taxon>Vertebrata</taxon>
        <taxon>Euteleostomi</taxon>
        <taxon>Amphibia</taxon>
        <taxon>Batrachia</taxon>
        <taxon>Anura</taxon>
        <taxon>Neobatrachia</taxon>
        <taxon>Ranoidea</taxon>
        <taxon>Ranidae</taxon>
        <taxon>Staurois</taxon>
    </lineage>
</organism>
<keyword evidence="4" id="KW-1185">Reference proteome</keyword>
<dbReference type="Pfam" id="PF00078">
    <property type="entry name" value="RVT_1"/>
    <property type="match status" value="1"/>
</dbReference>
<comment type="caution">
    <text evidence="3">The sequence shown here is derived from an EMBL/GenBank/DDBJ whole genome shotgun (WGS) entry which is preliminary data.</text>
</comment>
<sequence>MDLTKAFDTDSREGLWRIMSKFGCPDRFILMVSQFHNSMMACVLEDGEASEAFPVTNGIKQGCVLAPPLFSIKVKETVLRDLLFADDCALNAVSEQEMQASVDKFAAACDNFGVLINTKVMHQPAPKAQHQEPTITVKGQKLQAVD</sequence>
<dbReference type="PANTHER" id="PTHR47027:SF26">
    <property type="entry name" value="REVERSE TRANSCRIPTASE DOMAIN-CONTAINING PROTEIN"/>
    <property type="match status" value="1"/>
</dbReference>
<dbReference type="PROSITE" id="PS50878">
    <property type="entry name" value="RT_POL"/>
    <property type="match status" value="1"/>
</dbReference>
<dbReference type="Proteomes" id="UP001162483">
    <property type="component" value="Unassembled WGS sequence"/>
</dbReference>
<feature type="region of interest" description="Disordered" evidence="1">
    <location>
        <begin position="123"/>
        <end position="146"/>
    </location>
</feature>
<gene>
    <name evidence="3" type="ORF">SPARVUS_LOCUS11889771</name>
</gene>
<evidence type="ECO:0000313" key="4">
    <source>
        <dbReference type="Proteomes" id="UP001162483"/>
    </source>
</evidence>